<evidence type="ECO:0000256" key="4">
    <source>
        <dbReference type="ARBA" id="ARBA00022729"/>
    </source>
</evidence>
<evidence type="ECO:0000256" key="2">
    <source>
        <dbReference type="ARBA" id="ARBA00007627"/>
    </source>
</evidence>
<feature type="domain" description="MRH" evidence="9">
    <location>
        <begin position="652"/>
        <end position="841"/>
    </location>
</feature>
<evidence type="ECO:0000256" key="6">
    <source>
        <dbReference type="ARBA" id="ARBA00023180"/>
    </source>
</evidence>
<keyword evidence="3" id="KW-1003">Cell membrane</keyword>
<comment type="similarity">
    <text evidence="2">Belongs to the ELAPOR family.</text>
</comment>
<evidence type="ECO:0000256" key="5">
    <source>
        <dbReference type="ARBA" id="ARBA00023157"/>
    </source>
</evidence>
<dbReference type="InterPro" id="IPR056608">
    <property type="entry name" value="Elapor1/2_GBD"/>
</dbReference>
<dbReference type="PANTHER" id="PTHR22727:SF15">
    <property type="entry name" value="MRH DOMAIN-CONTAINING PROTEIN"/>
    <property type="match status" value="1"/>
</dbReference>
<keyword evidence="7" id="KW-1133">Transmembrane helix</keyword>
<keyword evidence="5" id="KW-1015">Disulfide bond</keyword>
<evidence type="ECO:0000256" key="8">
    <source>
        <dbReference type="SAM" id="SignalP"/>
    </source>
</evidence>
<dbReference type="InterPro" id="IPR009030">
    <property type="entry name" value="Growth_fac_rcpt_cys_sf"/>
</dbReference>
<accession>A0AAV2QYY9</accession>
<dbReference type="Gene3D" id="2.10.50.10">
    <property type="entry name" value="Tumor Necrosis Factor Receptor, subunit A, domain 2"/>
    <property type="match status" value="1"/>
</dbReference>
<comment type="subcellular location">
    <subcellularLocation>
        <location evidence="1">Cell membrane</location>
        <topology evidence="1">Single-pass type I membrane protein</topology>
    </subcellularLocation>
</comment>
<dbReference type="Pfam" id="PF23087">
    <property type="entry name" value="MRH_ELAPOR1_9th"/>
    <property type="match status" value="1"/>
</dbReference>
<dbReference type="InterPro" id="IPR056609">
    <property type="entry name" value="Elapor1-like_3rd"/>
</dbReference>
<evidence type="ECO:0000256" key="3">
    <source>
        <dbReference type="ARBA" id="ARBA00022475"/>
    </source>
</evidence>
<dbReference type="EMBL" id="CAXKWB010013646">
    <property type="protein sequence ID" value="CAL4108298.1"/>
    <property type="molecule type" value="Genomic_DNA"/>
</dbReference>
<keyword evidence="7" id="KW-0812">Transmembrane</keyword>
<keyword evidence="7" id="KW-0472">Membrane</keyword>
<dbReference type="InterPro" id="IPR056607">
    <property type="entry name" value="Elapor1/2_MRH"/>
</dbReference>
<name>A0AAV2QYY9_MEGNR</name>
<dbReference type="AlphaFoldDB" id="A0AAV2QYY9"/>
<evidence type="ECO:0000259" key="9">
    <source>
        <dbReference type="PROSITE" id="PS51914"/>
    </source>
</evidence>
<dbReference type="SUPFAM" id="SSF57184">
    <property type="entry name" value="Growth factor receptor domain"/>
    <property type="match status" value="2"/>
</dbReference>
<keyword evidence="4 8" id="KW-0732">Signal</keyword>
<proteinExistence type="inferred from homology"/>
<dbReference type="GO" id="GO:0005886">
    <property type="term" value="C:plasma membrane"/>
    <property type="evidence" value="ECO:0007669"/>
    <property type="project" value="UniProtKB-SubCell"/>
</dbReference>
<feature type="signal peptide" evidence="8">
    <location>
        <begin position="1"/>
        <end position="30"/>
    </location>
</feature>
<dbReference type="InterPro" id="IPR056610">
    <property type="entry name" value="Elapor1/2_TNFR-like"/>
</dbReference>
<dbReference type="InterPro" id="IPR039181">
    <property type="entry name" value="Elapor1/2"/>
</dbReference>
<keyword evidence="11" id="KW-1185">Reference proteome</keyword>
<feature type="transmembrane region" description="Helical" evidence="7">
    <location>
        <begin position="889"/>
        <end position="913"/>
    </location>
</feature>
<feature type="chain" id="PRO_5043416196" description="MRH domain-containing protein" evidence="8">
    <location>
        <begin position="31"/>
        <end position="996"/>
    </location>
</feature>
<evidence type="ECO:0000256" key="1">
    <source>
        <dbReference type="ARBA" id="ARBA00004251"/>
    </source>
</evidence>
<dbReference type="InterPro" id="IPR044865">
    <property type="entry name" value="MRH_dom"/>
</dbReference>
<evidence type="ECO:0000313" key="10">
    <source>
        <dbReference type="EMBL" id="CAL4108298.1"/>
    </source>
</evidence>
<organism evidence="10 11">
    <name type="scientific">Meganyctiphanes norvegica</name>
    <name type="common">Northern krill</name>
    <name type="synonym">Thysanopoda norvegica</name>
    <dbReference type="NCBI Taxonomy" id="48144"/>
    <lineage>
        <taxon>Eukaryota</taxon>
        <taxon>Metazoa</taxon>
        <taxon>Ecdysozoa</taxon>
        <taxon>Arthropoda</taxon>
        <taxon>Crustacea</taxon>
        <taxon>Multicrustacea</taxon>
        <taxon>Malacostraca</taxon>
        <taxon>Eumalacostraca</taxon>
        <taxon>Eucarida</taxon>
        <taxon>Euphausiacea</taxon>
        <taxon>Euphausiidae</taxon>
        <taxon>Meganyctiphanes</taxon>
    </lineage>
</organism>
<gene>
    <name evidence="10" type="ORF">MNOR_LOCUS18804</name>
</gene>
<sequence>MRATSPACTIHHHLVMAVLLLLLLPALCTALRGCDESDFHYEFTECDETGGRWRVSIPNAGSCTGGSLSSPTRIHDCSVSCQPGFYFNVSSISCTACPSGTYSLGGGVHFDSWTDLPKGFSKYTEVFRSAFSVGRRRPDLDCSSYGWQARGDVLASKGGPCAAVLVYTVKLVKPGSLFYTYQYNDENLIFEFQAQNDQCQSIDDADDYKWPPLTREGQWKRVEVALTTGLNVLHWKTIGIENHGSSRPVMIKSIEISGVAYTSECTECPAGTYSADGAKICTECKEGTYSPRGSVQCKPCDPKLEYAPKGSPNCIQRPSCTTQDYYEIDSACDKNNQTRAIYKWVDPRVCNEASQGSVSLPPSGEVKTCPPCNPGMHYTSGPVTSGCVFCPRDQHSDGISPCGACPPSTAPNYGYQYTWWSGMPPRMAATCMSADDTGCSSAEGWQLGGDHIHSGRGHADDAYLVLSLKVGGFRGREGFVSGRPMEVGKISFTFELSCTSDCEFVFMDASNKKGVNILQSWTGQQPRQYYSFIITRNDSYTFSWAFQKVSWEKSYLKPGSSRKYESDMAKIFNINVTNTIDGGASSCLPCPQSPSATSCIPCPAGQYIEENTTECTACPANTVVTDPLPYGPKSCLSCGPGLTAPDHLSCMAQCKMDIEGHNFDLTNISSARAVVGSTLFTSSGTKYFHMFNISLCGDTRVTCLNNVSYNLDGESTTVVGHVCRSTIVPAVEGLPGRVGAVATQSVSLGDHLLGVTTNSSLMGIDVIEEFVKPDSKDIHFFYTSPSFTSACPDGRSTTLTLRCDVEESGQGQVTLPHQCPDGTCDGCNFHFLWKTPLACPVCTNEDLIVVRGECQDGHQAVHYITPNNCRTPDKSPEEKSIPCTTELPFIIEVAVSTTASLAFLLCLFLYCMWKKNQRLEYKYMKLVANSSSKDGVMELPPAESCALDDGEDEEVQFSNTPSRGLLNKFKNNKVSDFEHRGLLMETMKINSKNTFT</sequence>
<reference evidence="10 11" key="1">
    <citation type="submission" date="2024-05" db="EMBL/GenBank/DDBJ databases">
        <authorList>
            <person name="Wallberg A."/>
        </authorList>
    </citation>
    <scope>NUCLEOTIDE SEQUENCE [LARGE SCALE GENOMIC DNA]</scope>
</reference>
<evidence type="ECO:0000256" key="7">
    <source>
        <dbReference type="SAM" id="Phobius"/>
    </source>
</evidence>
<dbReference type="Pfam" id="PF23031">
    <property type="entry name" value="GBD_ELAPOR1"/>
    <property type="match status" value="1"/>
</dbReference>
<protein>
    <recommendedName>
        <fullName evidence="9">MRH domain-containing protein</fullName>
    </recommendedName>
</protein>
<dbReference type="SMART" id="SM01411">
    <property type="entry name" value="Ephrin_rec_like"/>
    <property type="match status" value="3"/>
</dbReference>
<dbReference type="PROSITE" id="PS51914">
    <property type="entry name" value="MRH"/>
    <property type="match status" value="1"/>
</dbReference>
<dbReference type="Gene3D" id="2.70.130.10">
    <property type="entry name" value="Mannose-6-phosphate receptor binding domain"/>
    <property type="match status" value="1"/>
</dbReference>
<dbReference type="Pfam" id="PF23032">
    <property type="entry name" value="GBD_ELAPOR1-like_3rd"/>
    <property type="match status" value="1"/>
</dbReference>
<keyword evidence="6" id="KW-0325">Glycoprotein</keyword>
<dbReference type="Pfam" id="PF23091">
    <property type="entry name" value="TNFR_ELAPOR1_6th"/>
    <property type="match status" value="1"/>
</dbReference>
<evidence type="ECO:0000313" key="11">
    <source>
        <dbReference type="Proteomes" id="UP001497623"/>
    </source>
</evidence>
<dbReference type="InterPro" id="IPR009011">
    <property type="entry name" value="Man6P_isomerase_rcpt-bd_dom_sf"/>
</dbReference>
<comment type="caution">
    <text evidence="10">The sequence shown here is derived from an EMBL/GenBank/DDBJ whole genome shotgun (WGS) entry which is preliminary data.</text>
</comment>
<dbReference type="PANTHER" id="PTHR22727">
    <property type="entry name" value="PROTEIN CBG13728"/>
    <property type="match status" value="1"/>
</dbReference>
<dbReference type="SUPFAM" id="SSF50911">
    <property type="entry name" value="Mannose 6-phosphate receptor domain"/>
    <property type="match status" value="1"/>
</dbReference>
<dbReference type="Proteomes" id="UP001497623">
    <property type="component" value="Unassembled WGS sequence"/>
</dbReference>